<name>A0A453ALH4_AEGTS</name>
<dbReference type="Gramene" id="AET2Gv20186900.1">
    <property type="protein sequence ID" value="AET2Gv20186900.1"/>
    <property type="gene ID" value="AET2Gv20186900"/>
</dbReference>
<protein>
    <submittedName>
        <fullName evidence="1">Uncharacterized protein</fullName>
    </submittedName>
</protein>
<evidence type="ECO:0000313" key="1">
    <source>
        <dbReference type="EnsemblPlants" id="AET2Gv20186900.1"/>
    </source>
</evidence>
<dbReference type="STRING" id="200361.A0A453ALH4"/>
<dbReference type="Pfam" id="PF14009">
    <property type="entry name" value="PADRE"/>
    <property type="match status" value="1"/>
</dbReference>
<reference evidence="2" key="2">
    <citation type="journal article" date="2017" name="Nat. Plants">
        <title>The Aegilops tauschii genome reveals multiple impacts of transposons.</title>
        <authorList>
            <person name="Zhao G."/>
            <person name="Zou C."/>
            <person name="Li K."/>
            <person name="Wang K."/>
            <person name="Li T."/>
            <person name="Gao L."/>
            <person name="Zhang X."/>
            <person name="Wang H."/>
            <person name="Yang Z."/>
            <person name="Liu X."/>
            <person name="Jiang W."/>
            <person name="Mao L."/>
            <person name="Kong X."/>
            <person name="Jiao Y."/>
            <person name="Jia J."/>
        </authorList>
    </citation>
    <scope>NUCLEOTIDE SEQUENCE [LARGE SCALE GENOMIC DNA]</scope>
    <source>
        <strain evidence="2">cv. AL8/78</strain>
    </source>
</reference>
<reference evidence="2" key="1">
    <citation type="journal article" date="2014" name="Science">
        <title>Ancient hybridizations among the ancestral genomes of bread wheat.</title>
        <authorList>
            <consortium name="International Wheat Genome Sequencing Consortium,"/>
            <person name="Marcussen T."/>
            <person name="Sandve S.R."/>
            <person name="Heier L."/>
            <person name="Spannagl M."/>
            <person name="Pfeifer M."/>
            <person name="Jakobsen K.S."/>
            <person name="Wulff B.B."/>
            <person name="Steuernagel B."/>
            <person name="Mayer K.F."/>
            <person name="Olsen O.A."/>
        </authorList>
    </citation>
    <scope>NUCLEOTIDE SEQUENCE [LARGE SCALE GENOMIC DNA]</scope>
    <source>
        <strain evidence="2">cv. AL8/78</strain>
    </source>
</reference>
<dbReference type="AlphaFoldDB" id="A0A453ALH4"/>
<organism evidence="1 2">
    <name type="scientific">Aegilops tauschii subsp. strangulata</name>
    <name type="common">Goatgrass</name>
    <dbReference type="NCBI Taxonomy" id="200361"/>
    <lineage>
        <taxon>Eukaryota</taxon>
        <taxon>Viridiplantae</taxon>
        <taxon>Streptophyta</taxon>
        <taxon>Embryophyta</taxon>
        <taxon>Tracheophyta</taxon>
        <taxon>Spermatophyta</taxon>
        <taxon>Magnoliopsida</taxon>
        <taxon>Liliopsida</taxon>
        <taxon>Poales</taxon>
        <taxon>Poaceae</taxon>
        <taxon>BOP clade</taxon>
        <taxon>Pooideae</taxon>
        <taxon>Triticodae</taxon>
        <taxon>Triticeae</taxon>
        <taxon>Triticinae</taxon>
        <taxon>Aegilops</taxon>
    </lineage>
</organism>
<reference evidence="1" key="5">
    <citation type="journal article" date="2021" name="G3 (Bethesda)">
        <title>Aegilops tauschii genome assembly Aet v5.0 features greater sequence contiguity and improved annotation.</title>
        <authorList>
            <person name="Wang L."/>
            <person name="Zhu T."/>
            <person name="Rodriguez J.C."/>
            <person name="Deal K.R."/>
            <person name="Dubcovsky J."/>
            <person name="McGuire P.E."/>
            <person name="Lux T."/>
            <person name="Spannagl M."/>
            <person name="Mayer K.F.X."/>
            <person name="Baldrich P."/>
            <person name="Meyers B.C."/>
            <person name="Huo N."/>
            <person name="Gu Y.Q."/>
            <person name="Zhou H."/>
            <person name="Devos K.M."/>
            <person name="Bennetzen J.L."/>
            <person name="Unver T."/>
            <person name="Budak H."/>
            <person name="Gulick P.J."/>
            <person name="Galiba G."/>
            <person name="Kalapos B."/>
            <person name="Nelson D.R."/>
            <person name="Li P."/>
            <person name="You F.M."/>
            <person name="Luo M.C."/>
            <person name="Dvorak J."/>
        </authorList>
    </citation>
    <scope>NUCLEOTIDE SEQUENCE [LARGE SCALE GENOMIC DNA]</scope>
    <source>
        <strain evidence="1">cv. AL8/78</strain>
    </source>
</reference>
<evidence type="ECO:0000313" key="2">
    <source>
        <dbReference type="Proteomes" id="UP000015105"/>
    </source>
</evidence>
<proteinExistence type="predicted"/>
<accession>A0A453ALH4</accession>
<dbReference type="EnsemblPlants" id="AET2Gv20186900.1">
    <property type="protein sequence ID" value="AET2Gv20186900.1"/>
    <property type="gene ID" value="AET2Gv20186900"/>
</dbReference>
<reference evidence="1" key="4">
    <citation type="submission" date="2019-03" db="UniProtKB">
        <authorList>
            <consortium name="EnsemblPlants"/>
        </authorList>
    </citation>
    <scope>IDENTIFICATION</scope>
</reference>
<dbReference type="PANTHER" id="PTHR33052">
    <property type="entry name" value="DUF4228 DOMAIN PROTEIN-RELATED"/>
    <property type="match status" value="1"/>
</dbReference>
<keyword evidence="2" id="KW-1185">Reference proteome</keyword>
<dbReference type="Proteomes" id="UP000015105">
    <property type="component" value="Chromosome 2D"/>
</dbReference>
<sequence length="186" mass="19491">LYPPSPSTLPPSARRHQPQFAGAAAAMGNLVSASAGGGKIVLPDGSVRALGGETVSVAELMVEHPRHFVVDARLAASGGGAKVAALPADHLLDGAGVYVVLPATRGRVSADEARRALTTSRLLARCRSMPASAQEQRGEAAPLLGGLGDQQPEFLSQELTRSGPWKPSLKTIEERVLPRKVPHWLF</sequence>
<reference evidence="1" key="3">
    <citation type="journal article" date="2017" name="Nature">
        <title>Genome sequence of the progenitor of the wheat D genome Aegilops tauschii.</title>
        <authorList>
            <person name="Luo M.C."/>
            <person name="Gu Y.Q."/>
            <person name="Puiu D."/>
            <person name="Wang H."/>
            <person name="Twardziok S.O."/>
            <person name="Deal K.R."/>
            <person name="Huo N."/>
            <person name="Zhu T."/>
            <person name="Wang L."/>
            <person name="Wang Y."/>
            <person name="McGuire P.E."/>
            <person name="Liu S."/>
            <person name="Long H."/>
            <person name="Ramasamy R.K."/>
            <person name="Rodriguez J.C."/>
            <person name="Van S.L."/>
            <person name="Yuan L."/>
            <person name="Wang Z."/>
            <person name="Xia Z."/>
            <person name="Xiao L."/>
            <person name="Anderson O.D."/>
            <person name="Ouyang S."/>
            <person name="Liang Y."/>
            <person name="Zimin A.V."/>
            <person name="Pertea G."/>
            <person name="Qi P."/>
            <person name="Bennetzen J.L."/>
            <person name="Dai X."/>
            <person name="Dawson M.W."/>
            <person name="Muller H.G."/>
            <person name="Kugler K."/>
            <person name="Rivarola-Duarte L."/>
            <person name="Spannagl M."/>
            <person name="Mayer K.F.X."/>
            <person name="Lu F.H."/>
            <person name="Bevan M.W."/>
            <person name="Leroy P."/>
            <person name="Li P."/>
            <person name="You F.M."/>
            <person name="Sun Q."/>
            <person name="Liu Z."/>
            <person name="Lyons E."/>
            <person name="Wicker T."/>
            <person name="Salzberg S.L."/>
            <person name="Devos K.M."/>
            <person name="Dvorak J."/>
        </authorList>
    </citation>
    <scope>NUCLEOTIDE SEQUENCE [LARGE SCALE GENOMIC DNA]</scope>
    <source>
        <strain evidence="1">cv. AL8/78</strain>
    </source>
</reference>
<dbReference type="InterPro" id="IPR025322">
    <property type="entry name" value="PADRE_dom"/>
</dbReference>